<gene>
    <name evidence="1" type="ORF">BPA30113_00160</name>
</gene>
<evidence type="ECO:0000313" key="1">
    <source>
        <dbReference type="EMBL" id="VWB09893.1"/>
    </source>
</evidence>
<accession>A0A6J5DBX0</accession>
<proteinExistence type="predicted"/>
<dbReference type="RefSeq" id="WP_152603265.1">
    <property type="nucleotide sequence ID" value="NZ_CABVQD010000001.1"/>
</dbReference>
<dbReference type="Proteomes" id="UP000494330">
    <property type="component" value="Unassembled WGS sequence"/>
</dbReference>
<organism evidence="1 2">
    <name type="scientific">Burkholderia paludis</name>
    <dbReference type="NCBI Taxonomy" id="1506587"/>
    <lineage>
        <taxon>Bacteria</taxon>
        <taxon>Pseudomonadati</taxon>
        <taxon>Pseudomonadota</taxon>
        <taxon>Betaproteobacteria</taxon>
        <taxon>Burkholderiales</taxon>
        <taxon>Burkholderiaceae</taxon>
        <taxon>Burkholderia</taxon>
        <taxon>Burkholderia cepacia complex</taxon>
    </lineage>
</organism>
<reference evidence="1 2" key="1">
    <citation type="submission" date="2019-09" db="EMBL/GenBank/DDBJ databases">
        <authorList>
            <person name="Depoorter E."/>
        </authorList>
    </citation>
    <scope>NUCLEOTIDE SEQUENCE [LARGE SCALE GENOMIC DNA]</scope>
    <source>
        <strain evidence="1">LMG 30113</strain>
    </source>
</reference>
<keyword evidence="2" id="KW-1185">Reference proteome</keyword>
<dbReference type="AlphaFoldDB" id="A0A6J5DBX0"/>
<name>A0A6J5DBX0_9BURK</name>
<protein>
    <submittedName>
        <fullName evidence="1">Uncharacterized protein</fullName>
    </submittedName>
</protein>
<evidence type="ECO:0000313" key="2">
    <source>
        <dbReference type="Proteomes" id="UP000494330"/>
    </source>
</evidence>
<dbReference type="EMBL" id="CABVQD010000001">
    <property type="protein sequence ID" value="VWB09893.1"/>
    <property type="molecule type" value="Genomic_DNA"/>
</dbReference>
<sequence length="83" mass="9424">MDLEDVFTGDQFRALNDHYSIKQPTIRLWTQDEVYVVGQLRRELTSNAVAAIDIKDDTGQWGVLQASEFKDMFTNLSAGKARS</sequence>